<reference evidence="1 2" key="1">
    <citation type="journal article" date="2023" name="BMC Biotechnol.">
        <title>Vitis rotundifolia cv Carlos genome sequencing.</title>
        <authorList>
            <person name="Huff M."/>
            <person name="Hulse-Kemp A."/>
            <person name="Scheffler B."/>
            <person name="Youngblood R."/>
            <person name="Simpson S."/>
            <person name="Babiker E."/>
            <person name="Staton M."/>
        </authorList>
    </citation>
    <scope>NUCLEOTIDE SEQUENCE [LARGE SCALE GENOMIC DNA]</scope>
    <source>
        <tissue evidence="1">Leaf</tissue>
    </source>
</reference>
<dbReference type="InterPro" id="IPR029063">
    <property type="entry name" value="SAM-dependent_MTases_sf"/>
</dbReference>
<gene>
    <name evidence="1" type="ORF">PVL29_022067</name>
</gene>
<proteinExistence type="predicted"/>
<name>A0AA38YUP3_VITRO</name>
<dbReference type="GO" id="GO:0008168">
    <property type="term" value="F:methyltransferase activity"/>
    <property type="evidence" value="ECO:0007669"/>
    <property type="project" value="InterPro"/>
</dbReference>
<keyword evidence="2" id="KW-1185">Reference proteome</keyword>
<dbReference type="AlphaFoldDB" id="A0AA38YUP3"/>
<sequence>MIKSNPLVGDLQGGGAMDAAKQLVNEVILENLDIPKCSPSNAIRVADLGCAVGPNTFFQVQNIPDAVELKYRNQGLNSQIPDFQAFFNDQTSNDFNTLFASLPPNRRYLSAVVPGSFYCRLFPNASLHIIYSSCAIHWLSALPKEMANRSSPAWNKGRIYHLNAADEVIETYSAQHAKDMAQFLDKRRLLWVD</sequence>
<dbReference type="SUPFAM" id="SSF53335">
    <property type="entry name" value="S-adenosyl-L-methionine-dependent methyltransferases"/>
    <property type="match status" value="1"/>
</dbReference>
<evidence type="ECO:0008006" key="3">
    <source>
        <dbReference type="Google" id="ProtNLM"/>
    </source>
</evidence>
<dbReference type="Pfam" id="PF03492">
    <property type="entry name" value="Methyltransf_7"/>
    <property type="match status" value="1"/>
</dbReference>
<dbReference type="PANTHER" id="PTHR31009">
    <property type="entry name" value="S-ADENOSYL-L-METHIONINE:CARBOXYL METHYLTRANSFERASE FAMILY PROTEIN"/>
    <property type="match status" value="1"/>
</dbReference>
<evidence type="ECO:0000313" key="1">
    <source>
        <dbReference type="EMBL" id="KAJ9676877.1"/>
    </source>
</evidence>
<evidence type="ECO:0000313" key="2">
    <source>
        <dbReference type="Proteomes" id="UP001168098"/>
    </source>
</evidence>
<dbReference type="InterPro" id="IPR005299">
    <property type="entry name" value="MeTrfase_7"/>
</dbReference>
<protein>
    <recommendedName>
        <fullName evidence="3">S-adenosylmethionine-dependent methyltransferase</fullName>
    </recommendedName>
</protein>
<dbReference type="Gene3D" id="3.40.50.150">
    <property type="entry name" value="Vaccinia Virus protein VP39"/>
    <property type="match status" value="1"/>
</dbReference>
<accession>A0AA38YUP3</accession>
<organism evidence="1 2">
    <name type="scientific">Vitis rotundifolia</name>
    <name type="common">Muscadine grape</name>
    <dbReference type="NCBI Taxonomy" id="103349"/>
    <lineage>
        <taxon>Eukaryota</taxon>
        <taxon>Viridiplantae</taxon>
        <taxon>Streptophyta</taxon>
        <taxon>Embryophyta</taxon>
        <taxon>Tracheophyta</taxon>
        <taxon>Spermatophyta</taxon>
        <taxon>Magnoliopsida</taxon>
        <taxon>eudicotyledons</taxon>
        <taxon>Gunneridae</taxon>
        <taxon>Pentapetalae</taxon>
        <taxon>rosids</taxon>
        <taxon>Vitales</taxon>
        <taxon>Vitaceae</taxon>
        <taxon>Viteae</taxon>
        <taxon>Vitis</taxon>
    </lineage>
</organism>
<comment type="caution">
    <text evidence="1">The sequence shown here is derived from an EMBL/GenBank/DDBJ whole genome shotgun (WGS) entry which is preliminary data.</text>
</comment>
<dbReference type="EMBL" id="JARBHA010000017">
    <property type="protein sequence ID" value="KAJ9676877.1"/>
    <property type="molecule type" value="Genomic_DNA"/>
</dbReference>
<dbReference type="Proteomes" id="UP001168098">
    <property type="component" value="Unassembled WGS sequence"/>
</dbReference>